<reference evidence="10 11" key="2">
    <citation type="journal article" date="2016" name="Science">
        <title>A bacterium that degrades and assimilates poly(ethylene terephthalate).</title>
        <authorList>
            <person name="Yoshida S."/>
            <person name="Hiraga K."/>
            <person name="Takehana T."/>
            <person name="Taniguchi I."/>
            <person name="Yamaji H."/>
            <person name="Maeda Y."/>
            <person name="Toyohara K."/>
            <person name="Miyamoto K."/>
            <person name="Kimura Y."/>
            <person name="Oda K."/>
        </authorList>
    </citation>
    <scope>NUCLEOTIDE SEQUENCE [LARGE SCALE GENOMIC DNA]</scope>
    <source>
        <strain evidence="11">NBRC 110686 / TISTR 2288 / 201-F6</strain>
    </source>
</reference>
<dbReference type="STRING" id="1547922.ISF6_1993"/>
<dbReference type="Gene3D" id="2.40.50.140">
    <property type="entry name" value="Nucleic acid-binding proteins"/>
    <property type="match status" value="1"/>
</dbReference>
<keyword evidence="3 5" id="KW-1133">Transmembrane helix</keyword>
<feature type="transmembrane region" description="Helical" evidence="5">
    <location>
        <begin position="200"/>
        <end position="218"/>
    </location>
</feature>
<dbReference type="InterPro" id="IPR056738">
    <property type="entry name" value="NfeD1b_N"/>
</dbReference>
<dbReference type="Gene3D" id="3.90.226.10">
    <property type="entry name" value="2-enoyl-CoA Hydratase, Chain A, domain 1"/>
    <property type="match status" value="1"/>
</dbReference>
<keyword evidence="10" id="KW-0645">Protease</keyword>
<keyword evidence="6" id="KW-0732">Signal</keyword>
<feature type="signal peptide" evidence="6">
    <location>
        <begin position="1"/>
        <end position="22"/>
    </location>
</feature>
<name>A0A0K8P0K5_PISS1</name>
<dbReference type="GO" id="GO:0016020">
    <property type="term" value="C:membrane"/>
    <property type="evidence" value="ECO:0007669"/>
    <property type="project" value="UniProtKB-SubCell"/>
</dbReference>
<evidence type="ECO:0000256" key="3">
    <source>
        <dbReference type="ARBA" id="ARBA00022989"/>
    </source>
</evidence>
<dbReference type="InterPro" id="IPR056739">
    <property type="entry name" value="NfeD_membrane"/>
</dbReference>
<dbReference type="AlphaFoldDB" id="A0A0K8P0K5"/>
<keyword evidence="10" id="KW-0378">Hydrolase</keyword>
<evidence type="ECO:0000259" key="9">
    <source>
        <dbReference type="Pfam" id="PF25145"/>
    </source>
</evidence>
<comment type="caution">
    <text evidence="10">The sequence shown here is derived from an EMBL/GenBank/DDBJ whole genome shotgun (WGS) entry which is preliminary data.</text>
</comment>
<dbReference type="InterPro" id="IPR002810">
    <property type="entry name" value="NfeD-like_C"/>
</dbReference>
<feature type="transmembrane region" description="Helical" evidence="5">
    <location>
        <begin position="230"/>
        <end position="253"/>
    </location>
</feature>
<feature type="domain" description="NfeD-like C-terminal" evidence="7">
    <location>
        <begin position="370"/>
        <end position="425"/>
    </location>
</feature>
<feature type="transmembrane region" description="Helical" evidence="5">
    <location>
        <begin position="307"/>
        <end position="326"/>
    </location>
</feature>
<proteinExistence type="predicted"/>
<feature type="chain" id="PRO_5005513568" evidence="6">
    <location>
        <begin position="23"/>
        <end position="440"/>
    </location>
</feature>
<dbReference type="SUPFAM" id="SSF141322">
    <property type="entry name" value="NfeD domain-like"/>
    <property type="match status" value="1"/>
</dbReference>
<dbReference type="RefSeq" id="WP_054020161.1">
    <property type="nucleotide sequence ID" value="NZ_BBYR01000032.1"/>
</dbReference>
<dbReference type="Pfam" id="PF24961">
    <property type="entry name" value="NfeD_membrane"/>
    <property type="match status" value="1"/>
</dbReference>
<sequence length="440" mass="43418">MTRLLALAFVLLACAGVLPAAAAPHAAVVTIEGPIGPALARHVRQAIERAPAAGAAVVVLRIDTPGGLDASMREIVRAILASPLPVLGHVAPGGARAASAGTYLLMACHVAAMAPGTNLGAATPVALTAGGAASGAPGAKAVNDAAAYLSALAELRGRDARWAAEAVRGAASLDATAALQRGVIDLLAGDTAELLRRADGRHIALASGTVTLATAALAPRAVPVDARTRLLAVLGHPNVALLLLTIGVYGLLFEFLAPGSGVPGVVGALSLLLGLYALSVLPLDLAGVALLLLGLALLVAEGFAPSFGVLGLGGALAFMLGAALLVDDPSPVLAVSLPLAAGVALAALATSLLALRLALRSRRGRPATGAEGLPGTPARVLSWAAGRGHVQLHGERWQATGPPALAAGDAVVVRAVRGLRVDVEPVGSAAPLPAPPEPTP</sequence>
<feature type="domain" description="NfeD1b N-terminal" evidence="9">
    <location>
        <begin position="28"/>
        <end position="179"/>
    </location>
</feature>
<dbReference type="Proteomes" id="UP000037660">
    <property type="component" value="Unassembled WGS sequence"/>
</dbReference>
<accession>A0A0K8P0K5</accession>
<dbReference type="OrthoDB" id="5289056at2"/>
<feature type="transmembrane region" description="Helical" evidence="5">
    <location>
        <begin position="332"/>
        <end position="355"/>
    </location>
</feature>
<feature type="transmembrane region" description="Helical" evidence="5">
    <location>
        <begin position="273"/>
        <end position="300"/>
    </location>
</feature>
<keyword evidence="11" id="KW-1185">Reference proteome</keyword>
<gene>
    <name evidence="10" type="ORF">ISF6_1993</name>
</gene>
<organism evidence="10 11">
    <name type="scientific">Piscinibacter sakaiensis</name>
    <name type="common">Ideonella sakaiensis</name>
    <dbReference type="NCBI Taxonomy" id="1547922"/>
    <lineage>
        <taxon>Bacteria</taxon>
        <taxon>Pseudomonadati</taxon>
        <taxon>Pseudomonadota</taxon>
        <taxon>Betaproteobacteria</taxon>
        <taxon>Burkholderiales</taxon>
        <taxon>Sphaerotilaceae</taxon>
        <taxon>Piscinibacter</taxon>
    </lineage>
</organism>
<dbReference type="SUPFAM" id="SSF52096">
    <property type="entry name" value="ClpP/crotonase"/>
    <property type="match status" value="1"/>
</dbReference>
<evidence type="ECO:0000256" key="6">
    <source>
        <dbReference type="SAM" id="SignalP"/>
    </source>
</evidence>
<dbReference type="CDD" id="cd07020">
    <property type="entry name" value="Clp_protease_NfeD_1"/>
    <property type="match status" value="1"/>
</dbReference>
<dbReference type="EMBL" id="BBYR01000032">
    <property type="protein sequence ID" value="GAP36153.1"/>
    <property type="molecule type" value="Genomic_DNA"/>
</dbReference>
<evidence type="ECO:0000256" key="2">
    <source>
        <dbReference type="ARBA" id="ARBA00022692"/>
    </source>
</evidence>
<dbReference type="InterPro" id="IPR052165">
    <property type="entry name" value="Membrane_assoc_protease"/>
</dbReference>
<evidence type="ECO:0000256" key="5">
    <source>
        <dbReference type="SAM" id="Phobius"/>
    </source>
</evidence>
<dbReference type="InterPro" id="IPR012340">
    <property type="entry name" value="NA-bd_OB-fold"/>
</dbReference>
<dbReference type="Pfam" id="PF01957">
    <property type="entry name" value="NfeD"/>
    <property type="match status" value="1"/>
</dbReference>
<dbReference type="Pfam" id="PF25145">
    <property type="entry name" value="NfeD1b_N"/>
    <property type="match status" value="1"/>
</dbReference>
<reference evidence="11" key="1">
    <citation type="submission" date="2015-07" db="EMBL/GenBank/DDBJ databases">
        <title>Discovery of a poly(ethylene terephthalate assimilation.</title>
        <authorList>
            <person name="Yoshida S."/>
            <person name="Hiraga K."/>
            <person name="Takehana T."/>
            <person name="Taniguchi I."/>
            <person name="Yamaji H."/>
            <person name="Maeda Y."/>
            <person name="Toyohara K."/>
            <person name="Miyamoto K."/>
            <person name="Kimura Y."/>
            <person name="Oda K."/>
        </authorList>
    </citation>
    <scope>NUCLEOTIDE SEQUENCE [LARGE SCALE GENOMIC DNA]</scope>
    <source>
        <strain evidence="11">NBRC 110686 / TISTR 2288 / 201-F6</strain>
    </source>
</reference>
<protein>
    <submittedName>
        <fullName evidence="10">Putative membrane-bound ClpP-class protease</fullName>
    </submittedName>
</protein>
<dbReference type="GO" id="GO:0008233">
    <property type="term" value="F:peptidase activity"/>
    <property type="evidence" value="ECO:0007669"/>
    <property type="project" value="UniProtKB-KW"/>
</dbReference>
<comment type="subcellular location">
    <subcellularLocation>
        <location evidence="1">Membrane</location>
        <topology evidence="1">Multi-pass membrane protein</topology>
    </subcellularLocation>
</comment>
<dbReference type="GO" id="GO:0006508">
    <property type="term" value="P:proteolysis"/>
    <property type="evidence" value="ECO:0007669"/>
    <property type="project" value="UniProtKB-KW"/>
</dbReference>
<evidence type="ECO:0000259" key="7">
    <source>
        <dbReference type="Pfam" id="PF01957"/>
    </source>
</evidence>
<evidence type="ECO:0000313" key="10">
    <source>
        <dbReference type="EMBL" id="GAP36153.1"/>
    </source>
</evidence>
<dbReference type="PANTHER" id="PTHR33507">
    <property type="entry name" value="INNER MEMBRANE PROTEIN YBBJ"/>
    <property type="match status" value="1"/>
</dbReference>
<keyword evidence="2 5" id="KW-0812">Transmembrane</keyword>
<dbReference type="PANTHER" id="PTHR33507:SF4">
    <property type="entry name" value="NODULATION COMPETITIVENESS PROTEIN NFED"/>
    <property type="match status" value="1"/>
</dbReference>
<evidence type="ECO:0000256" key="1">
    <source>
        <dbReference type="ARBA" id="ARBA00004141"/>
    </source>
</evidence>
<evidence type="ECO:0000256" key="4">
    <source>
        <dbReference type="ARBA" id="ARBA00023136"/>
    </source>
</evidence>
<dbReference type="InterPro" id="IPR029045">
    <property type="entry name" value="ClpP/crotonase-like_dom_sf"/>
</dbReference>
<evidence type="ECO:0000259" key="8">
    <source>
        <dbReference type="Pfam" id="PF24961"/>
    </source>
</evidence>
<feature type="domain" description="NfeD integral membrane" evidence="8">
    <location>
        <begin position="238"/>
        <end position="352"/>
    </location>
</feature>
<keyword evidence="4 5" id="KW-0472">Membrane</keyword>
<evidence type="ECO:0000313" key="11">
    <source>
        <dbReference type="Proteomes" id="UP000037660"/>
    </source>
</evidence>